<proteinExistence type="predicted"/>
<accession>A0A8S9ULL6</accession>
<evidence type="ECO:0000313" key="3">
    <source>
        <dbReference type="Proteomes" id="UP000704712"/>
    </source>
</evidence>
<feature type="compositionally biased region" description="Polar residues" evidence="1">
    <location>
        <begin position="937"/>
        <end position="983"/>
    </location>
</feature>
<dbReference type="AlphaFoldDB" id="A0A8S9ULL6"/>
<feature type="region of interest" description="Disordered" evidence="1">
    <location>
        <begin position="886"/>
        <end position="910"/>
    </location>
</feature>
<sequence length="1081" mass="122991">MPSDVSVSDEELQKCFEAFARRRLTRGEQSIRTPEGFQRLHTRYQRHITTVSDPATSKDEEAEDSACRRNILNVFFNPKILRIITETCWHLANFGGGTLNDERSCADLELNMEKYETFSLRLVQWVIPELPRRQVQELVQYDWELDRKFDELGMDGLSLQGFQLSLLDLLISCTDGTVAKCLEFLNLMARWLQHSLPPYIIKDSTPQVDEDLATTNDLKQLTKAIAAKIVWKTVPFSVMTPSPISKHGLYCELKTKACSAPIAIMILAATENPMELVLAPSLKTLLQKPESRKNKEGACWTFSMSPKSSSVLLVPGSTVRRQTKALYACFRSPISRVDSCIDGDESDRRERSETQNAASSADLTLFTSVPELIILKFGSKRYTMERMSSRIFTVERSDKTFTITLTGPFLQSSHSTGEPPVLSTLETNSTFSISDSYPRDDDVRQSDAHTFVFILESPVLRNNGLKHDQAIQPRQWFTSMNSANVTKTIIFNSSECGDKVKETQTKEMYQLFVFTLHGVNIEVACNSGNLERNREESEPEAQETDADNPNKFPEVTSSSLLKELLQLQRTRQQEIASEPLPDMVIGMQVSASKPATTAESLRSKILRSRQDERYARYLPEMQIKILEEKPSRKSPVSRKPRDFNESVETPLSPMSELKKRVNQLTTFFHEMAVHQPRDDELHGSAVEAAEAVAEEQLLKRFSDMFDYDADLQNALDEEKWSTDPVKIARRRDSMCTNLPKMITETRDDSREGNWTFEDYENTAQYIEQLMIDVASHATQQQAQQIVDDRERKRAVMTQLVDSWQYTQHQWYKAATQKRINEMEHKRRTQWLQSEYIQSKRGDKPQRPVLVLPKQRFLVQEHSLPSNAIWEVSKAPNNQSVLRTVTPPTETTLTPHCPPNRPATVSTVERSSNITALRSAAISRARVRRIRSAPSTVRGDSTSRNIQTTSLVSSEQDEASPQQETPDLTSNDDALNHNESSCDSSPHLIDDPVRFEAPSSTSPTDHESGLETKIASVEKSTLKRRKRLKKKRVRTDIHFRRRVLELVSISAQLEALDGEKWKEAQGIESVDELSSMPCLPIK</sequence>
<gene>
    <name evidence="2" type="ORF">GN958_ATG09141</name>
</gene>
<feature type="region of interest" description="Disordered" evidence="1">
    <location>
        <begin position="930"/>
        <end position="1017"/>
    </location>
</feature>
<feature type="region of interest" description="Disordered" evidence="1">
    <location>
        <begin position="628"/>
        <end position="651"/>
    </location>
</feature>
<evidence type="ECO:0000256" key="1">
    <source>
        <dbReference type="SAM" id="MobiDB-lite"/>
    </source>
</evidence>
<dbReference type="PANTHER" id="PTHR43760:SF1">
    <property type="entry name" value="ENDORIBONUCLEASE L-PSP_CHORISMATE MUTASE-LIKE DOMAIN-CONTAINING PROTEIN"/>
    <property type="match status" value="1"/>
</dbReference>
<feature type="compositionally biased region" description="Acidic residues" evidence="1">
    <location>
        <begin position="537"/>
        <end position="546"/>
    </location>
</feature>
<feature type="region of interest" description="Disordered" evidence="1">
    <location>
        <begin position="530"/>
        <end position="554"/>
    </location>
</feature>
<organism evidence="2 3">
    <name type="scientific">Phytophthora infestans</name>
    <name type="common">Potato late blight agent</name>
    <name type="synonym">Botrytis infestans</name>
    <dbReference type="NCBI Taxonomy" id="4787"/>
    <lineage>
        <taxon>Eukaryota</taxon>
        <taxon>Sar</taxon>
        <taxon>Stramenopiles</taxon>
        <taxon>Oomycota</taxon>
        <taxon>Peronosporomycetes</taxon>
        <taxon>Peronosporales</taxon>
        <taxon>Peronosporaceae</taxon>
        <taxon>Phytophthora</taxon>
    </lineage>
</organism>
<dbReference type="EMBL" id="JAACNO010001291">
    <property type="protein sequence ID" value="KAF4141660.1"/>
    <property type="molecule type" value="Genomic_DNA"/>
</dbReference>
<evidence type="ECO:0000313" key="2">
    <source>
        <dbReference type="EMBL" id="KAF4141660.1"/>
    </source>
</evidence>
<comment type="caution">
    <text evidence="2">The sequence shown here is derived from an EMBL/GenBank/DDBJ whole genome shotgun (WGS) entry which is preliminary data.</text>
</comment>
<dbReference type="Proteomes" id="UP000704712">
    <property type="component" value="Unassembled WGS sequence"/>
</dbReference>
<dbReference type="PANTHER" id="PTHR43760">
    <property type="entry name" value="ENDORIBONUCLEASE-RELATED"/>
    <property type="match status" value="1"/>
</dbReference>
<protein>
    <submittedName>
        <fullName evidence="2">Uncharacterized protein</fullName>
    </submittedName>
</protein>
<dbReference type="InterPro" id="IPR013813">
    <property type="entry name" value="Endoribo_LPSP/chorism_mut-like"/>
</dbReference>
<reference evidence="2" key="1">
    <citation type="submission" date="2020-03" db="EMBL/GenBank/DDBJ databases">
        <title>Hybrid Assembly of Korean Phytophthora infestans isolates.</title>
        <authorList>
            <person name="Prokchorchik M."/>
            <person name="Lee Y."/>
            <person name="Seo J."/>
            <person name="Cho J.-H."/>
            <person name="Park Y.-E."/>
            <person name="Jang D.-C."/>
            <person name="Im J.-S."/>
            <person name="Choi J.-G."/>
            <person name="Park H.-J."/>
            <person name="Lee G.-B."/>
            <person name="Lee Y.-G."/>
            <person name="Hong S.-Y."/>
            <person name="Cho K."/>
            <person name="Sohn K.H."/>
        </authorList>
    </citation>
    <scope>NUCLEOTIDE SEQUENCE</scope>
    <source>
        <strain evidence="2">KR_2_A2</strain>
    </source>
</reference>
<name>A0A8S9ULL6_PHYIN</name>